<dbReference type="EMBL" id="LAPZ01000005">
    <property type="protein sequence ID" value="OSY87882.1"/>
    <property type="molecule type" value="Genomic_DNA"/>
</dbReference>
<sequence length="192" mass="21752">MHTLRNILIITAVFLCQLSFAQKDSTRIKAKQLQIVPEYNPLSPSKAAFYSAILPGAGQIYNNRYWWQLPAIYGGLVFFTYQYIDNDNQYDRYRTAFKLRSQGLPDEFNGLNGNPNISTAGLENAQKVLRKNRDLSLLGAVVVYVLQIVEASVRAHLLQFETNDNLSISPTVTPDPMLVEAPKVGFRLKYSF</sequence>
<dbReference type="Proteomes" id="UP000194221">
    <property type="component" value="Unassembled WGS sequence"/>
</dbReference>
<evidence type="ECO:0000313" key="2">
    <source>
        <dbReference type="EMBL" id="OSY87882.1"/>
    </source>
</evidence>
<evidence type="ECO:0000259" key="1">
    <source>
        <dbReference type="Pfam" id="PF18935"/>
    </source>
</evidence>
<dbReference type="Pfam" id="PF18935">
    <property type="entry name" value="DUF5683"/>
    <property type="match status" value="1"/>
</dbReference>
<comment type="caution">
    <text evidence="2">The sequence shown here is derived from an EMBL/GenBank/DDBJ whole genome shotgun (WGS) entry which is preliminary data.</text>
</comment>
<reference evidence="2 3" key="1">
    <citation type="submission" date="2015-03" db="EMBL/GenBank/DDBJ databases">
        <title>Genome sequence of Tenacibaculum sp. S2-2, isolated from intestinal microbiota of sea cucumber, Apostichopus japonicas.</title>
        <authorList>
            <person name="Shao Z."/>
            <person name="Wang L."/>
            <person name="Li X."/>
        </authorList>
    </citation>
    <scope>NUCLEOTIDE SEQUENCE [LARGE SCALE GENOMIC DNA]</scope>
    <source>
        <strain evidence="2 3">S2-2</strain>
    </source>
</reference>
<dbReference type="AlphaFoldDB" id="A0A1Y2PBN7"/>
<evidence type="ECO:0000313" key="3">
    <source>
        <dbReference type="Proteomes" id="UP000194221"/>
    </source>
</evidence>
<dbReference type="InParanoid" id="A0A1Y2PBN7"/>
<dbReference type="InterPro" id="IPR043738">
    <property type="entry name" value="DUF5683"/>
</dbReference>
<dbReference type="OrthoDB" id="9813910at2"/>
<feature type="domain" description="DUF5683" evidence="1">
    <location>
        <begin position="41"/>
        <end position="192"/>
    </location>
</feature>
<dbReference type="STRING" id="1635173.WH52_07515"/>
<gene>
    <name evidence="2" type="ORF">WH52_07515</name>
</gene>
<accession>A0A1Y2PBN7</accession>
<organism evidence="2 3">
    <name type="scientific">Tenacibaculum holothuriorum</name>
    <dbReference type="NCBI Taxonomy" id="1635173"/>
    <lineage>
        <taxon>Bacteria</taxon>
        <taxon>Pseudomonadati</taxon>
        <taxon>Bacteroidota</taxon>
        <taxon>Flavobacteriia</taxon>
        <taxon>Flavobacteriales</taxon>
        <taxon>Flavobacteriaceae</taxon>
        <taxon>Tenacibaculum</taxon>
    </lineage>
</organism>
<proteinExistence type="predicted"/>
<name>A0A1Y2PBN7_9FLAO</name>
<protein>
    <recommendedName>
        <fullName evidence="1">DUF5683 domain-containing protein</fullName>
    </recommendedName>
</protein>
<keyword evidence="3" id="KW-1185">Reference proteome</keyword>